<protein>
    <submittedName>
        <fullName evidence="2">DUF4263 domain-containing protein</fullName>
    </submittedName>
</protein>
<sequence length="355" mass="40482">MSIDWSKLNPFRASEADIINNKKAGMVYVADFSSGTGKYISITEYGTPNVDADIRISPKISLRLTYIQTSEKEGISGVEIAKVSGNKIEKIHLSTLDFERILQLLHIFSELDLKAIANRTILLEESIIGNAEETRRFLELVAADPLGRKKIAEIAKNLGFIDIGDIDYVVQRKNAVVHFERLLTEEQAFNEYKEKLGVSRAENVWQKFFEANQWILGSDFVEILQERVIDEENITDIPVKDYDGFVNIIELKLPSASFWTAENMPSADLTKALMQCARYITELERRMNDKKKVDGLGANILKPRITLIHSRSSNWSKEQKEQFKILNSSFHDIAILTYDHVLERAKKVVGELKKE</sequence>
<dbReference type="EMBL" id="DTGG01000104">
    <property type="protein sequence ID" value="HFZ09135.1"/>
    <property type="molecule type" value="Genomic_DNA"/>
</dbReference>
<feature type="domain" description="Shedu protein SduA C-terminal" evidence="1">
    <location>
        <begin position="201"/>
        <end position="341"/>
    </location>
</feature>
<gene>
    <name evidence="2" type="ORF">ENV41_03270</name>
</gene>
<organism evidence="2">
    <name type="scientific">candidate division CPR3 bacterium</name>
    <dbReference type="NCBI Taxonomy" id="2268181"/>
    <lineage>
        <taxon>Bacteria</taxon>
        <taxon>Bacteria division CPR3</taxon>
    </lineage>
</organism>
<reference evidence="2" key="1">
    <citation type="journal article" date="2020" name="mSystems">
        <title>Genome- and Community-Level Interaction Insights into Carbon Utilization and Element Cycling Functions of Hydrothermarchaeota in Hydrothermal Sediment.</title>
        <authorList>
            <person name="Zhou Z."/>
            <person name="Liu Y."/>
            <person name="Xu W."/>
            <person name="Pan J."/>
            <person name="Luo Z.H."/>
            <person name="Li M."/>
        </authorList>
    </citation>
    <scope>NUCLEOTIDE SEQUENCE [LARGE SCALE GENOMIC DNA]</scope>
    <source>
        <strain evidence="2">SpSt-757</strain>
    </source>
</reference>
<dbReference type="InterPro" id="IPR025359">
    <property type="entry name" value="SduA_C"/>
</dbReference>
<name>A0A7V3N694_UNCC3</name>
<comment type="caution">
    <text evidence="2">The sequence shown here is derived from an EMBL/GenBank/DDBJ whole genome shotgun (WGS) entry which is preliminary data.</text>
</comment>
<proteinExistence type="predicted"/>
<dbReference type="AlphaFoldDB" id="A0A7V3N694"/>
<dbReference type="Pfam" id="PF14082">
    <property type="entry name" value="SduA_C"/>
    <property type="match status" value="1"/>
</dbReference>
<evidence type="ECO:0000313" key="2">
    <source>
        <dbReference type="EMBL" id="HFZ09135.1"/>
    </source>
</evidence>
<evidence type="ECO:0000259" key="1">
    <source>
        <dbReference type="Pfam" id="PF14082"/>
    </source>
</evidence>
<accession>A0A7V3N694</accession>